<evidence type="ECO:0008006" key="3">
    <source>
        <dbReference type="Google" id="ProtNLM"/>
    </source>
</evidence>
<organism evidence="1 2">
    <name type="scientific">Dictyobacter alpinus</name>
    <dbReference type="NCBI Taxonomy" id="2014873"/>
    <lineage>
        <taxon>Bacteria</taxon>
        <taxon>Bacillati</taxon>
        <taxon>Chloroflexota</taxon>
        <taxon>Ktedonobacteria</taxon>
        <taxon>Ktedonobacterales</taxon>
        <taxon>Dictyobacteraceae</taxon>
        <taxon>Dictyobacter</taxon>
    </lineage>
</organism>
<accession>A0A402BDW6</accession>
<comment type="caution">
    <text evidence="1">The sequence shown here is derived from an EMBL/GenBank/DDBJ whole genome shotgun (WGS) entry which is preliminary data.</text>
</comment>
<dbReference type="InterPro" id="IPR012349">
    <property type="entry name" value="Split_barrel_FMN-bd"/>
</dbReference>
<evidence type="ECO:0000313" key="2">
    <source>
        <dbReference type="Proteomes" id="UP000287171"/>
    </source>
</evidence>
<dbReference type="Gene3D" id="2.30.110.10">
    <property type="entry name" value="Electron Transport, Fmn-binding Protein, Chain A"/>
    <property type="match status" value="1"/>
</dbReference>
<proteinExistence type="predicted"/>
<dbReference type="Pfam" id="PF04075">
    <property type="entry name" value="F420H2_quin_red"/>
    <property type="match status" value="1"/>
</dbReference>
<reference evidence="2" key="1">
    <citation type="submission" date="2018-12" db="EMBL/GenBank/DDBJ databases">
        <title>Tengunoibacter tsumagoiensis gen. nov., sp. nov., Dictyobacter kobayashii sp. nov., D. alpinus sp. nov., and D. joshuensis sp. nov. and description of Dictyobacteraceae fam. nov. within the order Ktedonobacterales isolated from Tengu-no-mugimeshi.</title>
        <authorList>
            <person name="Wang C.M."/>
            <person name="Zheng Y."/>
            <person name="Sakai Y."/>
            <person name="Toyoda A."/>
            <person name="Minakuchi Y."/>
            <person name="Abe K."/>
            <person name="Yokota A."/>
            <person name="Yabe S."/>
        </authorList>
    </citation>
    <scope>NUCLEOTIDE SEQUENCE [LARGE SCALE GENOMIC DNA]</scope>
    <source>
        <strain evidence="2">Uno16</strain>
    </source>
</reference>
<dbReference type="AlphaFoldDB" id="A0A402BDW6"/>
<dbReference type="RefSeq" id="WP_126629768.1">
    <property type="nucleotide sequence ID" value="NZ_BIFT01000002.1"/>
</dbReference>
<sequence>MYNQPLARETVRAGNRMMVERILGMDVQPYTDEVGVYRVVEIRGRRTGESHRVPLAVYQYQQQRYLIAPSRGRDWVYNLLAAGTCVLVAKGQREQVRATLTLDDEAIRATQAYMAQLPDWALQQFPFPASASAEEMRSKKQEFVVFRLEPLS</sequence>
<protein>
    <recommendedName>
        <fullName evidence="3">Nitroreductase</fullName>
    </recommendedName>
</protein>
<keyword evidence="2" id="KW-1185">Reference proteome</keyword>
<dbReference type="OrthoDB" id="3636252at2"/>
<gene>
    <name evidence="1" type="ORF">KDA_50030</name>
</gene>
<dbReference type="EMBL" id="BIFT01000002">
    <property type="protein sequence ID" value="GCE29519.1"/>
    <property type="molecule type" value="Genomic_DNA"/>
</dbReference>
<dbReference type="Proteomes" id="UP000287171">
    <property type="component" value="Unassembled WGS sequence"/>
</dbReference>
<dbReference type="GO" id="GO:0016491">
    <property type="term" value="F:oxidoreductase activity"/>
    <property type="evidence" value="ECO:0007669"/>
    <property type="project" value="InterPro"/>
</dbReference>
<name>A0A402BDW6_9CHLR</name>
<evidence type="ECO:0000313" key="1">
    <source>
        <dbReference type="EMBL" id="GCE29519.1"/>
    </source>
</evidence>
<dbReference type="InterPro" id="IPR004378">
    <property type="entry name" value="F420H2_quin_Rdtase"/>
</dbReference>